<evidence type="ECO:0008006" key="3">
    <source>
        <dbReference type="Google" id="ProtNLM"/>
    </source>
</evidence>
<evidence type="ECO:0000313" key="1">
    <source>
        <dbReference type="EnsemblPlants" id="AET7Gv21131100.1"/>
    </source>
</evidence>
<reference evidence="2" key="1">
    <citation type="journal article" date="2014" name="Science">
        <title>Ancient hybridizations among the ancestral genomes of bread wheat.</title>
        <authorList>
            <consortium name="International Wheat Genome Sequencing Consortium,"/>
            <person name="Marcussen T."/>
            <person name="Sandve S.R."/>
            <person name="Heier L."/>
            <person name="Spannagl M."/>
            <person name="Pfeifer M."/>
            <person name="Jakobsen K.S."/>
            <person name="Wulff B.B."/>
            <person name="Steuernagel B."/>
            <person name="Mayer K.F."/>
            <person name="Olsen O.A."/>
        </authorList>
    </citation>
    <scope>NUCLEOTIDE SEQUENCE [LARGE SCALE GENOMIC DNA]</scope>
    <source>
        <strain evidence="2">cv. AL8/78</strain>
    </source>
</reference>
<reference evidence="1" key="4">
    <citation type="submission" date="2019-03" db="UniProtKB">
        <authorList>
            <consortium name="EnsemblPlants"/>
        </authorList>
    </citation>
    <scope>IDENTIFICATION</scope>
</reference>
<organism evidence="1 2">
    <name type="scientific">Aegilops tauschii subsp. strangulata</name>
    <name type="common">Goatgrass</name>
    <dbReference type="NCBI Taxonomy" id="200361"/>
    <lineage>
        <taxon>Eukaryota</taxon>
        <taxon>Viridiplantae</taxon>
        <taxon>Streptophyta</taxon>
        <taxon>Embryophyta</taxon>
        <taxon>Tracheophyta</taxon>
        <taxon>Spermatophyta</taxon>
        <taxon>Magnoliopsida</taxon>
        <taxon>Liliopsida</taxon>
        <taxon>Poales</taxon>
        <taxon>Poaceae</taxon>
        <taxon>BOP clade</taxon>
        <taxon>Pooideae</taxon>
        <taxon>Triticodae</taxon>
        <taxon>Triticeae</taxon>
        <taxon>Triticinae</taxon>
        <taxon>Aegilops</taxon>
    </lineage>
</organism>
<dbReference type="Gramene" id="AET7Gv21131100.1">
    <property type="protein sequence ID" value="AET7Gv21131100.1"/>
    <property type="gene ID" value="AET7Gv21131100"/>
</dbReference>
<reference evidence="1" key="3">
    <citation type="journal article" date="2017" name="Nature">
        <title>Genome sequence of the progenitor of the wheat D genome Aegilops tauschii.</title>
        <authorList>
            <person name="Luo M.C."/>
            <person name="Gu Y.Q."/>
            <person name="Puiu D."/>
            <person name="Wang H."/>
            <person name="Twardziok S.O."/>
            <person name="Deal K.R."/>
            <person name="Huo N."/>
            <person name="Zhu T."/>
            <person name="Wang L."/>
            <person name="Wang Y."/>
            <person name="McGuire P.E."/>
            <person name="Liu S."/>
            <person name="Long H."/>
            <person name="Ramasamy R.K."/>
            <person name="Rodriguez J.C."/>
            <person name="Van S.L."/>
            <person name="Yuan L."/>
            <person name="Wang Z."/>
            <person name="Xia Z."/>
            <person name="Xiao L."/>
            <person name="Anderson O.D."/>
            <person name="Ouyang S."/>
            <person name="Liang Y."/>
            <person name="Zimin A.V."/>
            <person name="Pertea G."/>
            <person name="Qi P."/>
            <person name="Bennetzen J.L."/>
            <person name="Dai X."/>
            <person name="Dawson M.W."/>
            <person name="Muller H.G."/>
            <person name="Kugler K."/>
            <person name="Rivarola-Duarte L."/>
            <person name="Spannagl M."/>
            <person name="Mayer K.F.X."/>
            <person name="Lu F.H."/>
            <person name="Bevan M.W."/>
            <person name="Leroy P."/>
            <person name="Li P."/>
            <person name="You F.M."/>
            <person name="Sun Q."/>
            <person name="Liu Z."/>
            <person name="Lyons E."/>
            <person name="Wicker T."/>
            <person name="Salzberg S.L."/>
            <person name="Devos K.M."/>
            <person name="Dvorak J."/>
        </authorList>
    </citation>
    <scope>NUCLEOTIDE SEQUENCE [LARGE SCALE GENOMIC DNA]</scope>
    <source>
        <strain evidence="1">cv. AL8/78</strain>
    </source>
</reference>
<protein>
    <recommendedName>
        <fullName evidence="3">DDE Tnp4 domain-containing protein</fullName>
    </recommendedName>
</protein>
<reference evidence="2" key="2">
    <citation type="journal article" date="2017" name="Nat. Plants">
        <title>The Aegilops tauschii genome reveals multiple impacts of transposons.</title>
        <authorList>
            <person name="Zhao G."/>
            <person name="Zou C."/>
            <person name="Li K."/>
            <person name="Wang K."/>
            <person name="Li T."/>
            <person name="Gao L."/>
            <person name="Zhang X."/>
            <person name="Wang H."/>
            <person name="Yang Z."/>
            <person name="Liu X."/>
            <person name="Jiang W."/>
            <person name="Mao L."/>
            <person name="Kong X."/>
            <person name="Jiao Y."/>
            <person name="Jia J."/>
        </authorList>
    </citation>
    <scope>NUCLEOTIDE SEQUENCE [LARGE SCALE GENOMIC DNA]</scope>
    <source>
        <strain evidence="2">cv. AL8/78</strain>
    </source>
</reference>
<dbReference type="PANTHER" id="PTHR47150">
    <property type="entry name" value="OS12G0169200 PROTEIN"/>
    <property type="match status" value="1"/>
</dbReference>
<dbReference type="PANTHER" id="PTHR47150:SF6">
    <property type="entry name" value="OS01G0872900 PROTEIN"/>
    <property type="match status" value="1"/>
</dbReference>
<accession>A0A453SWF8</accession>
<dbReference type="AlphaFoldDB" id="A0A453SWF8"/>
<name>A0A453SWF8_AEGTS</name>
<sequence>MAGSHNDINVMQRSPVFARLAEGHSPPVNFEINGHHYNKGYYLADGIYPQWSTFVKTTSKPQGEKRQRFAQMQESARKDVESALGVLQSRWGTIRHPSLTWDEGKLWEVMTACVIMHNMIVEDERDNSIFDQGFDFRGENVEPLHQEPATFEQFAQFHLEMRDWHTHLDIQNELVEHM</sequence>
<dbReference type="InterPro" id="IPR006912">
    <property type="entry name" value="Harbinger_derived_prot"/>
</dbReference>
<evidence type="ECO:0000313" key="2">
    <source>
        <dbReference type="Proteomes" id="UP000015105"/>
    </source>
</evidence>
<dbReference type="EnsemblPlants" id="AET7Gv21131100.1">
    <property type="protein sequence ID" value="AET7Gv21131100.1"/>
    <property type="gene ID" value="AET7Gv21131100"/>
</dbReference>
<dbReference type="Proteomes" id="UP000015105">
    <property type="component" value="Chromosome 7D"/>
</dbReference>
<reference evidence="1" key="5">
    <citation type="journal article" date="2021" name="G3 (Bethesda)">
        <title>Aegilops tauschii genome assembly Aet v5.0 features greater sequence contiguity and improved annotation.</title>
        <authorList>
            <person name="Wang L."/>
            <person name="Zhu T."/>
            <person name="Rodriguez J.C."/>
            <person name="Deal K.R."/>
            <person name="Dubcovsky J."/>
            <person name="McGuire P.E."/>
            <person name="Lux T."/>
            <person name="Spannagl M."/>
            <person name="Mayer K.F.X."/>
            <person name="Baldrich P."/>
            <person name="Meyers B.C."/>
            <person name="Huo N."/>
            <person name="Gu Y.Q."/>
            <person name="Zhou H."/>
            <person name="Devos K.M."/>
            <person name="Bennetzen J.L."/>
            <person name="Unver T."/>
            <person name="Budak H."/>
            <person name="Gulick P.J."/>
            <person name="Galiba G."/>
            <person name="Kalapos B."/>
            <person name="Nelson D.R."/>
            <person name="Li P."/>
            <person name="You F.M."/>
            <person name="Luo M.C."/>
            <person name="Dvorak J."/>
        </authorList>
    </citation>
    <scope>NUCLEOTIDE SEQUENCE [LARGE SCALE GENOMIC DNA]</scope>
    <source>
        <strain evidence="1">cv. AL8/78</strain>
    </source>
</reference>
<keyword evidence="2" id="KW-1185">Reference proteome</keyword>
<dbReference type="Pfam" id="PF04827">
    <property type="entry name" value="Plant_tran"/>
    <property type="match status" value="1"/>
</dbReference>
<proteinExistence type="predicted"/>
<dbReference type="STRING" id="200361.A0A453SWF8"/>